<accession>A0ACC2DYV5</accession>
<reference evidence="2" key="1">
    <citation type="journal article" date="2024" name="Proc. Natl. Acad. Sci. U.S.A.">
        <title>Extraordinary preservation of gene collinearity over three hundred million years revealed in homosporous lycophytes.</title>
        <authorList>
            <person name="Li C."/>
            <person name="Wickell D."/>
            <person name="Kuo L.Y."/>
            <person name="Chen X."/>
            <person name="Nie B."/>
            <person name="Liao X."/>
            <person name="Peng D."/>
            <person name="Ji J."/>
            <person name="Jenkins J."/>
            <person name="Williams M."/>
            <person name="Shu S."/>
            <person name="Plott C."/>
            <person name="Barry K."/>
            <person name="Rajasekar S."/>
            <person name="Grimwood J."/>
            <person name="Han X."/>
            <person name="Sun S."/>
            <person name="Hou Z."/>
            <person name="He W."/>
            <person name="Dai G."/>
            <person name="Sun C."/>
            <person name="Schmutz J."/>
            <person name="Leebens-Mack J.H."/>
            <person name="Li F.W."/>
            <person name="Wang L."/>
        </authorList>
    </citation>
    <scope>NUCLEOTIDE SEQUENCE [LARGE SCALE GENOMIC DNA]</scope>
    <source>
        <strain evidence="2">cv. PW_Plant_1</strain>
    </source>
</reference>
<sequence>MDWREGVALLLLGFISAWPLIVIHAADPDPVLDFVGDGIAESFVLRDIFVNGDVSNTTGGVRAGLGPKFFPAQINQGVSITRFLIAPCGFNPPHTHPRGTEMLTLLEGGPLEVGFVDTEGQTHINILHPNDVTCFPRGMMHFTHNVGTEVANAVSGFNSQDPGFMLEAVGMFHLPTEVVAGAFNQSQDFVNKINQTMYAFGNHLVRSEVDGCVPGRLRL</sequence>
<comment type="caution">
    <text evidence="1">The sequence shown here is derived from an EMBL/GenBank/DDBJ whole genome shotgun (WGS) entry which is preliminary data.</text>
</comment>
<organism evidence="1 2">
    <name type="scientific">Diphasiastrum complanatum</name>
    <name type="common">Issler's clubmoss</name>
    <name type="synonym">Lycopodium complanatum</name>
    <dbReference type="NCBI Taxonomy" id="34168"/>
    <lineage>
        <taxon>Eukaryota</taxon>
        <taxon>Viridiplantae</taxon>
        <taxon>Streptophyta</taxon>
        <taxon>Embryophyta</taxon>
        <taxon>Tracheophyta</taxon>
        <taxon>Lycopodiopsida</taxon>
        <taxon>Lycopodiales</taxon>
        <taxon>Lycopodiaceae</taxon>
        <taxon>Lycopodioideae</taxon>
        <taxon>Diphasiastrum</taxon>
    </lineage>
</organism>
<dbReference type="EMBL" id="CM055095">
    <property type="protein sequence ID" value="KAJ7559471.1"/>
    <property type="molecule type" value="Genomic_DNA"/>
</dbReference>
<proteinExistence type="predicted"/>
<gene>
    <name evidence="1" type="ORF">O6H91_04G086400</name>
</gene>
<dbReference type="Proteomes" id="UP001162992">
    <property type="component" value="Chromosome 4"/>
</dbReference>
<evidence type="ECO:0000313" key="1">
    <source>
        <dbReference type="EMBL" id="KAJ7559471.1"/>
    </source>
</evidence>
<name>A0ACC2DYV5_DIPCM</name>
<protein>
    <submittedName>
        <fullName evidence="1">Uncharacterized protein</fullName>
    </submittedName>
</protein>
<evidence type="ECO:0000313" key="2">
    <source>
        <dbReference type="Proteomes" id="UP001162992"/>
    </source>
</evidence>
<keyword evidence="2" id="KW-1185">Reference proteome</keyword>